<sequence length="434" mass="48070">MVEPSMSTCSVALSKPLMLAVVLSVFLKLVTCVIVIWVIGPQEPLVTPGDAVTSFISIQDRGSFSGVVTQEMVRRKKRNSNTKSDVYTFESLETRHWTKKQQLRAMAIPRGVWLRTYGILLIGVIAAAVCLWQQLSSGTSFPLTSRRRGIKLNVDEASNFLYPVMGPSPFLSSVIIANIPQLFLSFWYFAYNTLITRLEMSQEWALLSVDYQPLRVTRPKGLQTSTYRLQLPYKYSIPMIVLSTIGHWLLSNAVFIIVSQGSYFSDMDGIGSASDPTSLPSDAVVSIGTASLPVLFLTILGPIALLLPILLSRRVLPGYMPVVGSNSLAISAACRVSPLAKIPPGNEHEVDAKTWKKKATELQDLLAVANQHQESERSPTGMKGMVLYPLKWGEVKMPEDWYSEMGREANDVGHLSFGTVADDPQPPKDGRWYR</sequence>
<accession>A0A8H3VX06</accession>
<feature type="transmembrane region" description="Helical" evidence="2">
    <location>
        <begin position="283"/>
        <end position="311"/>
    </location>
</feature>
<evidence type="ECO:0000313" key="4">
    <source>
        <dbReference type="Proteomes" id="UP000434172"/>
    </source>
</evidence>
<feature type="transmembrane region" description="Helical" evidence="2">
    <location>
        <begin position="17"/>
        <end position="39"/>
    </location>
</feature>
<dbReference type="EMBL" id="WOWK01000190">
    <property type="protein sequence ID" value="KAF0315689.1"/>
    <property type="molecule type" value="Genomic_DNA"/>
</dbReference>
<proteinExistence type="predicted"/>
<keyword evidence="2" id="KW-1133">Transmembrane helix</keyword>
<dbReference type="AlphaFoldDB" id="A0A8H3VX06"/>
<gene>
    <name evidence="3" type="ORF">GQ607_017079</name>
</gene>
<evidence type="ECO:0000313" key="3">
    <source>
        <dbReference type="EMBL" id="KAF0315689.1"/>
    </source>
</evidence>
<dbReference type="PANTHER" id="PTHR35395:SF1">
    <property type="entry name" value="DUF6536 DOMAIN-CONTAINING PROTEIN"/>
    <property type="match status" value="1"/>
</dbReference>
<keyword evidence="2" id="KW-0472">Membrane</keyword>
<dbReference type="OrthoDB" id="5429634at2759"/>
<dbReference type="PANTHER" id="PTHR35395">
    <property type="entry name" value="DUF6536 DOMAIN-CONTAINING PROTEIN"/>
    <property type="match status" value="1"/>
</dbReference>
<name>A0A8H3VX06_9PEZI</name>
<dbReference type="Proteomes" id="UP000434172">
    <property type="component" value="Unassembled WGS sequence"/>
</dbReference>
<evidence type="ECO:0000256" key="1">
    <source>
        <dbReference type="SAM" id="MobiDB-lite"/>
    </source>
</evidence>
<protein>
    <submittedName>
        <fullName evidence="3">Uncharacterized protein</fullName>
    </submittedName>
</protein>
<feature type="transmembrane region" description="Helical" evidence="2">
    <location>
        <begin position="237"/>
        <end position="263"/>
    </location>
</feature>
<comment type="caution">
    <text evidence="3">The sequence shown here is derived from an EMBL/GenBank/DDBJ whole genome shotgun (WGS) entry which is preliminary data.</text>
</comment>
<feature type="transmembrane region" description="Helical" evidence="2">
    <location>
        <begin position="112"/>
        <end position="135"/>
    </location>
</feature>
<organism evidence="3 4">
    <name type="scientific">Colletotrichum asianum</name>
    <dbReference type="NCBI Taxonomy" id="702518"/>
    <lineage>
        <taxon>Eukaryota</taxon>
        <taxon>Fungi</taxon>
        <taxon>Dikarya</taxon>
        <taxon>Ascomycota</taxon>
        <taxon>Pezizomycotina</taxon>
        <taxon>Sordariomycetes</taxon>
        <taxon>Hypocreomycetidae</taxon>
        <taxon>Glomerellales</taxon>
        <taxon>Glomerellaceae</taxon>
        <taxon>Colletotrichum</taxon>
        <taxon>Colletotrichum gloeosporioides species complex</taxon>
    </lineage>
</organism>
<feature type="transmembrane region" description="Helical" evidence="2">
    <location>
        <begin position="170"/>
        <end position="191"/>
    </location>
</feature>
<evidence type="ECO:0000256" key="2">
    <source>
        <dbReference type="SAM" id="Phobius"/>
    </source>
</evidence>
<feature type="region of interest" description="Disordered" evidence="1">
    <location>
        <begin position="414"/>
        <end position="434"/>
    </location>
</feature>
<feature type="compositionally biased region" description="Basic and acidic residues" evidence="1">
    <location>
        <begin position="425"/>
        <end position="434"/>
    </location>
</feature>
<keyword evidence="2" id="KW-0812">Transmembrane</keyword>
<keyword evidence="4" id="KW-1185">Reference proteome</keyword>
<reference evidence="3 4" key="1">
    <citation type="submission" date="2019-12" db="EMBL/GenBank/DDBJ databases">
        <title>A genome sequence resource for the geographically widespread anthracnose pathogen Colletotrichum asianum.</title>
        <authorList>
            <person name="Meng Y."/>
        </authorList>
    </citation>
    <scope>NUCLEOTIDE SEQUENCE [LARGE SCALE GENOMIC DNA]</scope>
    <source>
        <strain evidence="3 4">ICMP 18580</strain>
    </source>
</reference>